<dbReference type="GO" id="GO:0000030">
    <property type="term" value="F:mannosyltransferase activity"/>
    <property type="evidence" value="ECO:0007669"/>
    <property type="project" value="TreeGrafter"/>
</dbReference>
<evidence type="ECO:0000313" key="2">
    <source>
        <dbReference type="EMBL" id="SEF83698.1"/>
    </source>
</evidence>
<dbReference type="SUPFAM" id="SSF53448">
    <property type="entry name" value="Nucleotide-diphospho-sugar transferases"/>
    <property type="match status" value="1"/>
</dbReference>
<dbReference type="InterPro" id="IPR029044">
    <property type="entry name" value="Nucleotide-diphossugar_trans"/>
</dbReference>
<dbReference type="Gene3D" id="3.90.550.20">
    <property type="match status" value="1"/>
</dbReference>
<dbReference type="GO" id="GO:0051999">
    <property type="term" value="P:mannosyl-inositol phosphorylceramide biosynthetic process"/>
    <property type="evidence" value="ECO:0007669"/>
    <property type="project" value="TreeGrafter"/>
</dbReference>
<reference evidence="2 3" key="1">
    <citation type="submission" date="2016-10" db="EMBL/GenBank/DDBJ databases">
        <authorList>
            <person name="de Groot N.N."/>
        </authorList>
    </citation>
    <scope>NUCLEOTIDE SEQUENCE [LARGE SCALE GENOMIC DNA]</scope>
    <source>
        <strain evidence="2 3">AR32</strain>
    </source>
</reference>
<keyword evidence="1 2" id="KW-0808">Transferase</keyword>
<dbReference type="AlphaFoldDB" id="A0A1H5VA61"/>
<sequence length="259" mass="30847">MIPKIIHYTWFSGEEMPPVVKDCIASWKRHMPDYELRLWDMNAIKALDCVFLKEALAVRKWAYAADYVRLYALYHEGGIYLDTDVMVYKSFDDLLHHKAFIGKESALNRSLLEFRWAHYLTSHCMGAVPHTAFIKDCLSYFEDRHFIQSQNETLPERLRYNYVILPYIQAVIAREYGYDWSPKNQTTQNCKDDLVIYPSKYFCGYSYQSVTYCEHLALGSWRDWKITSSERKVQNRIRRKIRHALDLLLFKCSYVLMKI</sequence>
<protein>
    <submittedName>
        <fullName evidence="2">Glycosyltransferase sugar-binding region containing DXD motif-containing protein</fullName>
    </submittedName>
</protein>
<dbReference type="Proteomes" id="UP000236735">
    <property type="component" value="Unassembled WGS sequence"/>
</dbReference>
<dbReference type="GO" id="GO:0016020">
    <property type="term" value="C:membrane"/>
    <property type="evidence" value="ECO:0007669"/>
    <property type="project" value="GOC"/>
</dbReference>
<dbReference type="InterPro" id="IPR007577">
    <property type="entry name" value="GlycoTrfase_DXD_sugar-bd_CS"/>
</dbReference>
<dbReference type="InterPro" id="IPR051706">
    <property type="entry name" value="Glycosyltransferase_domain"/>
</dbReference>
<dbReference type="PANTHER" id="PTHR32385">
    <property type="entry name" value="MANNOSYL PHOSPHORYLINOSITOL CERAMIDE SYNTHASE"/>
    <property type="match status" value="1"/>
</dbReference>
<dbReference type="PANTHER" id="PTHR32385:SF15">
    <property type="entry name" value="INOSITOL PHOSPHOCERAMIDE MANNOSYLTRANSFERASE 1"/>
    <property type="match status" value="1"/>
</dbReference>
<organism evidence="2 3">
    <name type="scientific">Xylanibacter ruminicola</name>
    <name type="common">Prevotella ruminicola</name>
    <dbReference type="NCBI Taxonomy" id="839"/>
    <lineage>
        <taxon>Bacteria</taxon>
        <taxon>Pseudomonadati</taxon>
        <taxon>Bacteroidota</taxon>
        <taxon>Bacteroidia</taxon>
        <taxon>Bacteroidales</taxon>
        <taxon>Prevotellaceae</taxon>
        <taxon>Xylanibacter</taxon>
    </lineage>
</organism>
<dbReference type="RefSeq" id="WP_103915743.1">
    <property type="nucleotide sequence ID" value="NZ_FNUV01000004.1"/>
</dbReference>
<proteinExistence type="predicted"/>
<name>A0A1H5VA61_XYLRU</name>
<gene>
    <name evidence="2" type="ORF">SAMN05216354_1814</name>
</gene>
<evidence type="ECO:0000256" key="1">
    <source>
        <dbReference type="ARBA" id="ARBA00022679"/>
    </source>
</evidence>
<evidence type="ECO:0000313" key="3">
    <source>
        <dbReference type="Proteomes" id="UP000236735"/>
    </source>
</evidence>
<dbReference type="EMBL" id="FNUV01000004">
    <property type="protein sequence ID" value="SEF83698.1"/>
    <property type="molecule type" value="Genomic_DNA"/>
</dbReference>
<accession>A0A1H5VA61</accession>
<dbReference type="Pfam" id="PF04488">
    <property type="entry name" value="Gly_transf_sug"/>
    <property type="match status" value="1"/>
</dbReference>